<feature type="transmembrane region" description="Helical" evidence="7">
    <location>
        <begin position="57"/>
        <end position="76"/>
    </location>
</feature>
<dbReference type="PANTHER" id="PTHR42718">
    <property type="entry name" value="MAJOR FACILITATOR SUPERFAMILY MULTIDRUG TRANSPORTER MFSC"/>
    <property type="match status" value="1"/>
</dbReference>
<proteinExistence type="predicted"/>
<comment type="subcellular location">
    <subcellularLocation>
        <location evidence="1">Cell membrane</location>
        <topology evidence="1">Multi-pass membrane protein</topology>
    </subcellularLocation>
</comment>
<dbReference type="InterPro" id="IPR004638">
    <property type="entry name" value="EmrB-like"/>
</dbReference>
<evidence type="ECO:0000256" key="2">
    <source>
        <dbReference type="ARBA" id="ARBA00022448"/>
    </source>
</evidence>
<dbReference type="Gene3D" id="1.20.1720.10">
    <property type="entry name" value="Multidrug resistance protein D"/>
    <property type="match status" value="1"/>
</dbReference>
<feature type="transmembrane region" description="Helical" evidence="7">
    <location>
        <begin position="307"/>
        <end position="331"/>
    </location>
</feature>
<feature type="transmembrane region" description="Helical" evidence="7">
    <location>
        <begin position="147"/>
        <end position="169"/>
    </location>
</feature>
<sequence length="469" mass="47889">MTTDTTQQAPAAPPTDRQLRLLLAVVSAATFLASLDLFIVNIAFPTLAVAFPDAGSSLAWVLNGYTITFAALLAPAGRLADRFGRRRVFLLGLAVFTLASVGCAVAWDVWSLVAFRVLQGIGGAMVTGTSLALLLHSFPPARRGTAIATWAAIGAVAAALGPPLGGLLVELSWRWVFLVNVPVGLLAVVVGLRVLTESKDATERRRPDVLGTVVLIAAVAALSYALIQAPDSGWASGTTLGWGAAAVLLTVAAVLRSAKVGPQLVPALSLPLFRSRPYTLSSVAIAAFFGAFGAMLLHNVYWLTTGWGMSTVLAGIALTPGPVVAAVAALAGGKLGARFGHGAVAAVGGLSLALGVLWWVVLVDTTPDYLVAFLPGQLLTGLGVGFTIANLSTSASASLPPQWLATGTATFNAARQLGATLGVALLLAVVPLDESGGLAAADRGWWLSIGLALTASVTAAFIRRPAPAG</sequence>
<evidence type="ECO:0000313" key="10">
    <source>
        <dbReference type="Proteomes" id="UP001373496"/>
    </source>
</evidence>
<dbReference type="Proteomes" id="UP001373496">
    <property type="component" value="Unassembled WGS sequence"/>
</dbReference>
<evidence type="ECO:0000256" key="5">
    <source>
        <dbReference type="ARBA" id="ARBA00022989"/>
    </source>
</evidence>
<dbReference type="PROSITE" id="PS50850">
    <property type="entry name" value="MFS"/>
    <property type="match status" value="1"/>
</dbReference>
<dbReference type="Gene3D" id="1.20.1250.20">
    <property type="entry name" value="MFS general substrate transporter like domains"/>
    <property type="match status" value="1"/>
</dbReference>
<dbReference type="InterPro" id="IPR036259">
    <property type="entry name" value="MFS_trans_sf"/>
</dbReference>
<comment type="caution">
    <text evidence="9">The sequence shown here is derived from an EMBL/GenBank/DDBJ whole genome shotgun (WGS) entry which is preliminary data.</text>
</comment>
<evidence type="ECO:0000256" key="4">
    <source>
        <dbReference type="ARBA" id="ARBA00022692"/>
    </source>
</evidence>
<dbReference type="InterPro" id="IPR005829">
    <property type="entry name" value="Sugar_transporter_CS"/>
</dbReference>
<dbReference type="SUPFAM" id="SSF103473">
    <property type="entry name" value="MFS general substrate transporter"/>
    <property type="match status" value="1"/>
</dbReference>
<name>A0ABU8E9H7_9ACTN</name>
<feature type="transmembrane region" description="Helical" evidence="7">
    <location>
        <begin position="444"/>
        <end position="462"/>
    </location>
</feature>
<dbReference type="RefSeq" id="WP_336392625.1">
    <property type="nucleotide sequence ID" value="NZ_JBAPLV010000021.1"/>
</dbReference>
<feature type="transmembrane region" description="Helical" evidence="7">
    <location>
        <begin position="21"/>
        <end position="51"/>
    </location>
</feature>
<dbReference type="InterPro" id="IPR011701">
    <property type="entry name" value="MFS"/>
</dbReference>
<organism evidence="9 10">
    <name type="scientific">Klenkia terrae</name>
    <dbReference type="NCBI Taxonomy" id="1052259"/>
    <lineage>
        <taxon>Bacteria</taxon>
        <taxon>Bacillati</taxon>
        <taxon>Actinomycetota</taxon>
        <taxon>Actinomycetes</taxon>
        <taxon>Geodermatophilales</taxon>
        <taxon>Geodermatophilaceae</taxon>
        <taxon>Klenkia</taxon>
    </lineage>
</organism>
<dbReference type="PANTHER" id="PTHR42718:SF48">
    <property type="entry name" value="CONSERVED TWO-DOMAIN MEMBRANE PROTEIN-RELATED"/>
    <property type="match status" value="1"/>
</dbReference>
<evidence type="ECO:0000256" key="1">
    <source>
        <dbReference type="ARBA" id="ARBA00004651"/>
    </source>
</evidence>
<evidence type="ECO:0000256" key="6">
    <source>
        <dbReference type="ARBA" id="ARBA00023136"/>
    </source>
</evidence>
<accession>A0ABU8E9H7</accession>
<keyword evidence="3" id="KW-1003">Cell membrane</keyword>
<feature type="transmembrane region" description="Helical" evidence="7">
    <location>
        <begin position="278"/>
        <end position="301"/>
    </location>
</feature>
<evidence type="ECO:0000256" key="3">
    <source>
        <dbReference type="ARBA" id="ARBA00022475"/>
    </source>
</evidence>
<protein>
    <submittedName>
        <fullName evidence="9">MFS transporter</fullName>
    </submittedName>
</protein>
<dbReference type="NCBIfam" id="TIGR00711">
    <property type="entry name" value="efflux_EmrB"/>
    <property type="match status" value="1"/>
</dbReference>
<evidence type="ECO:0000256" key="7">
    <source>
        <dbReference type="SAM" id="Phobius"/>
    </source>
</evidence>
<feature type="transmembrane region" description="Helical" evidence="7">
    <location>
        <begin position="88"/>
        <end position="107"/>
    </location>
</feature>
<feature type="transmembrane region" description="Helical" evidence="7">
    <location>
        <begin position="369"/>
        <end position="392"/>
    </location>
</feature>
<keyword evidence="10" id="KW-1185">Reference proteome</keyword>
<keyword evidence="6 7" id="KW-0472">Membrane</keyword>
<feature type="domain" description="Major facilitator superfamily (MFS) profile" evidence="8">
    <location>
        <begin position="22"/>
        <end position="467"/>
    </location>
</feature>
<dbReference type="PROSITE" id="PS00216">
    <property type="entry name" value="SUGAR_TRANSPORT_1"/>
    <property type="match status" value="1"/>
</dbReference>
<feature type="transmembrane region" description="Helical" evidence="7">
    <location>
        <begin position="175"/>
        <end position="196"/>
    </location>
</feature>
<keyword evidence="4 7" id="KW-0812">Transmembrane</keyword>
<dbReference type="CDD" id="cd17321">
    <property type="entry name" value="MFS_MMR_MDR_like"/>
    <property type="match status" value="1"/>
</dbReference>
<dbReference type="InterPro" id="IPR020846">
    <property type="entry name" value="MFS_dom"/>
</dbReference>
<dbReference type="EMBL" id="JBAPLV010000021">
    <property type="protein sequence ID" value="MEI4280296.1"/>
    <property type="molecule type" value="Genomic_DNA"/>
</dbReference>
<keyword evidence="2" id="KW-0813">Transport</keyword>
<dbReference type="Pfam" id="PF07690">
    <property type="entry name" value="MFS_1"/>
    <property type="match status" value="1"/>
</dbReference>
<gene>
    <name evidence="9" type="ORF">UXQ13_17620</name>
</gene>
<feature type="transmembrane region" description="Helical" evidence="7">
    <location>
        <begin position="343"/>
        <end position="363"/>
    </location>
</feature>
<feature type="transmembrane region" description="Helical" evidence="7">
    <location>
        <begin position="208"/>
        <end position="227"/>
    </location>
</feature>
<keyword evidence="5 7" id="KW-1133">Transmembrane helix</keyword>
<evidence type="ECO:0000259" key="8">
    <source>
        <dbReference type="PROSITE" id="PS50850"/>
    </source>
</evidence>
<feature type="transmembrane region" description="Helical" evidence="7">
    <location>
        <begin position="113"/>
        <end position="135"/>
    </location>
</feature>
<reference evidence="9 10" key="1">
    <citation type="submission" date="2024-03" db="EMBL/GenBank/DDBJ databases">
        <title>Draft genome sequence of Klenkia terrae.</title>
        <authorList>
            <person name="Duangmal K."/>
            <person name="Chantavorakit T."/>
        </authorList>
    </citation>
    <scope>NUCLEOTIDE SEQUENCE [LARGE SCALE GENOMIC DNA]</scope>
    <source>
        <strain evidence="9 10">JCM 17786</strain>
    </source>
</reference>
<evidence type="ECO:0000313" key="9">
    <source>
        <dbReference type="EMBL" id="MEI4280296.1"/>
    </source>
</evidence>
<feature type="transmembrane region" description="Helical" evidence="7">
    <location>
        <begin position="413"/>
        <end position="432"/>
    </location>
</feature>
<feature type="transmembrane region" description="Helical" evidence="7">
    <location>
        <begin position="239"/>
        <end position="258"/>
    </location>
</feature>